<reference evidence="1" key="1">
    <citation type="journal article" date="2014" name="Nat. Commun.">
        <title>The tobacco genome sequence and its comparison with those of tomato and potato.</title>
        <authorList>
            <person name="Sierro N."/>
            <person name="Battey J.N."/>
            <person name="Ouadi S."/>
            <person name="Bakaher N."/>
            <person name="Bovet L."/>
            <person name="Willig A."/>
            <person name="Goepfert S."/>
            <person name="Peitsch M.C."/>
            <person name="Ivanov N.V."/>
        </authorList>
    </citation>
    <scope>NUCLEOTIDE SEQUENCE [LARGE SCALE GENOMIC DNA]</scope>
</reference>
<evidence type="ECO:0000313" key="1">
    <source>
        <dbReference type="Proteomes" id="UP000790787"/>
    </source>
</evidence>
<reference evidence="2" key="2">
    <citation type="submission" date="2025-08" db="UniProtKB">
        <authorList>
            <consortium name="RefSeq"/>
        </authorList>
    </citation>
    <scope>IDENTIFICATION</scope>
    <source>
        <tissue evidence="2">Leaf</tissue>
    </source>
</reference>
<accession>A0AC58S437</accession>
<sequence>MYRQHDFDFVGLMEPMQDGSKLELYRRQIGFSKAFSNISNKVWAFVDELYDVTILYDMEQQLTLQMTHTETRIVQNVTLVYAKCDAIERIELWDSLYAMAADMDVPWLVGGDFNVIWDDEEKFGGRPVTLNKVDHFRHCMNTCNLFDLGFKGSIYTWWNGRAEEDCIFKRLDKCMANIDFQQMFPRIEVTHLPKTGSDHCPMLLKCNLESTVVKKSFRFLNFWTKHSTFKDVVNENWNADFEANPFTLFNHKMKKVKKGLSQWSKSTYGDIFKKISSLEEVVKVH</sequence>
<dbReference type="Proteomes" id="UP000790787">
    <property type="component" value="Chromosome 10"/>
</dbReference>
<organism evidence="1 2">
    <name type="scientific">Nicotiana tabacum</name>
    <name type="common">Common tobacco</name>
    <dbReference type="NCBI Taxonomy" id="4097"/>
    <lineage>
        <taxon>Eukaryota</taxon>
        <taxon>Viridiplantae</taxon>
        <taxon>Streptophyta</taxon>
        <taxon>Embryophyta</taxon>
        <taxon>Tracheophyta</taxon>
        <taxon>Spermatophyta</taxon>
        <taxon>Magnoliopsida</taxon>
        <taxon>eudicotyledons</taxon>
        <taxon>Gunneridae</taxon>
        <taxon>Pentapetalae</taxon>
        <taxon>asterids</taxon>
        <taxon>lamiids</taxon>
        <taxon>Solanales</taxon>
        <taxon>Solanaceae</taxon>
        <taxon>Nicotianoideae</taxon>
        <taxon>Nicotianeae</taxon>
        <taxon>Nicotiana</taxon>
    </lineage>
</organism>
<dbReference type="RefSeq" id="XP_075079739.1">
    <property type="nucleotide sequence ID" value="XM_075223638.1"/>
</dbReference>
<evidence type="ECO:0000313" key="2">
    <source>
        <dbReference type="RefSeq" id="XP_075079739.1"/>
    </source>
</evidence>
<proteinExistence type="predicted"/>
<name>A0AC58S437_TOBAC</name>
<protein>
    <submittedName>
        <fullName evidence="2">Uncharacterized protein LOC142164976</fullName>
    </submittedName>
</protein>
<keyword evidence="1" id="KW-1185">Reference proteome</keyword>
<gene>
    <name evidence="2" type="primary">LOC142164976</name>
</gene>